<sequence length="130" mass="15117">MGNLELEKKKNEIINAAMELLCNITYEYDVAMDCYNEFPIGVGFIPKNVAVDSPLDVFKRYSTEKDIEGIQMVKLEKDFAIDKREEYYDMLGEIQVITSWVQELTKIETEKEIENVAKELCKICYEIKNA</sequence>
<protein>
    <submittedName>
        <fullName evidence="1">Uncharacterized protein</fullName>
    </submittedName>
</protein>
<name>A0A8S5N3H7_9CAUD</name>
<evidence type="ECO:0000313" key="1">
    <source>
        <dbReference type="EMBL" id="DAD88895.1"/>
    </source>
</evidence>
<dbReference type="EMBL" id="BK015049">
    <property type="protein sequence ID" value="DAD88895.1"/>
    <property type="molecule type" value="Genomic_DNA"/>
</dbReference>
<organism evidence="1">
    <name type="scientific">Siphoviridae sp. ctRuT6</name>
    <dbReference type="NCBI Taxonomy" id="2826339"/>
    <lineage>
        <taxon>Viruses</taxon>
        <taxon>Duplodnaviria</taxon>
        <taxon>Heunggongvirae</taxon>
        <taxon>Uroviricota</taxon>
        <taxon>Caudoviricetes</taxon>
    </lineage>
</organism>
<proteinExistence type="predicted"/>
<reference evidence="1" key="1">
    <citation type="journal article" date="2021" name="Proc. Natl. Acad. Sci. U.S.A.">
        <title>A Catalog of Tens of Thousands of Viruses from Human Metagenomes Reveals Hidden Associations with Chronic Diseases.</title>
        <authorList>
            <person name="Tisza M.J."/>
            <person name="Buck C.B."/>
        </authorList>
    </citation>
    <scope>NUCLEOTIDE SEQUENCE</scope>
    <source>
        <strain evidence="1">CtRuT6</strain>
    </source>
</reference>
<accession>A0A8S5N3H7</accession>